<dbReference type="NCBIfam" id="NF002901">
    <property type="entry name" value="PRK03482.1"/>
    <property type="match status" value="1"/>
</dbReference>
<dbReference type="GO" id="GO:0005737">
    <property type="term" value="C:cytoplasm"/>
    <property type="evidence" value="ECO:0007669"/>
    <property type="project" value="TreeGrafter"/>
</dbReference>
<feature type="active site" description="Proton donor/acceptor" evidence="3">
    <location>
        <position position="82"/>
    </location>
</feature>
<feature type="active site" description="Tele-phosphohistidine intermediate" evidence="3">
    <location>
        <position position="9"/>
    </location>
</feature>
<dbReference type="InterPro" id="IPR029033">
    <property type="entry name" value="His_PPase_superfam"/>
</dbReference>
<evidence type="ECO:0000256" key="3">
    <source>
        <dbReference type="PIRSR" id="PIRSR613078-1"/>
    </source>
</evidence>
<dbReference type="InterPro" id="IPR001345">
    <property type="entry name" value="PG/BPGM_mutase_AS"/>
</dbReference>
<proteinExistence type="predicted"/>
<dbReference type="SMART" id="SM00855">
    <property type="entry name" value="PGAM"/>
    <property type="match status" value="1"/>
</dbReference>
<dbReference type="Pfam" id="PF00300">
    <property type="entry name" value="His_Phos_1"/>
    <property type="match status" value="1"/>
</dbReference>
<dbReference type="GO" id="GO:0016791">
    <property type="term" value="F:phosphatase activity"/>
    <property type="evidence" value="ECO:0007669"/>
    <property type="project" value="TreeGrafter"/>
</dbReference>
<evidence type="ECO:0000256" key="4">
    <source>
        <dbReference type="PIRSR" id="PIRSR613078-2"/>
    </source>
</evidence>
<evidence type="ECO:0000313" key="6">
    <source>
        <dbReference type="Proteomes" id="UP000261875"/>
    </source>
</evidence>
<accession>A0A2U8I3W9</accession>
<dbReference type="OrthoDB" id="9783269at2"/>
<protein>
    <submittedName>
        <fullName evidence="5">Phosphoglycerate mutase</fullName>
    </submittedName>
</protein>
<keyword evidence="2" id="KW-0413">Isomerase</keyword>
<dbReference type="EMBL" id="CP021659">
    <property type="protein sequence ID" value="AWK13836.1"/>
    <property type="molecule type" value="Genomic_DNA"/>
</dbReference>
<dbReference type="RefSeq" id="WP_072550342.1">
    <property type="nucleotide sequence ID" value="NZ_CP021659.1"/>
</dbReference>
<evidence type="ECO:0000256" key="1">
    <source>
        <dbReference type="ARBA" id="ARBA00023152"/>
    </source>
</evidence>
<dbReference type="PANTHER" id="PTHR48100:SF1">
    <property type="entry name" value="HISTIDINE PHOSPHATASE FAMILY PROTEIN-RELATED"/>
    <property type="match status" value="1"/>
</dbReference>
<dbReference type="Proteomes" id="UP000261875">
    <property type="component" value="Chromosome"/>
</dbReference>
<dbReference type="CDD" id="cd07067">
    <property type="entry name" value="HP_PGM_like"/>
    <property type="match status" value="1"/>
</dbReference>
<dbReference type="Gene3D" id="3.40.50.1240">
    <property type="entry name" value="Phosphoglycerate mutase-like"/>
    <property type="match status" value="1"/>
</dbReference>
<dbReference type="InterPro" id="IPR013078">
    <property type="entry name" value="His_Pase_superF_clade-1"/>
</dbReference>
<dbReference type="PROSITE" id="PS00175">
    <property type="entry name" value="PG_MUTASE"/>
    <property type="match status" value="1"/>
</dbReference>
<name>A0A2U8I3W9_9GAMM</name>
<feature type="binding site" evidence="4">
    <location>
        <begin position="8"/>
        <end position="15"/>
    </location>
    <ligand>
        <name>substrate</name>
    </ligand>
</feature>
<sequence length="212" mass="23402">MLQVYLVRHGETEFNTDGRIQGCSDSPLTIQGKNQINSVAERVRSEGITHVISSDLGRTKQTAEIIANICRCELSFDSRLRELRMGELEGCKIDSLTKEQESWRRHMVDGTVDARVPGGGESMAELASRMRSALDSCHNLPPGSRPLLVSHGIALSCLINTLLGLPAHSERRLRLRNGSLSRVDYQQSLWLADGWIVESTGDVAHFSPISGH</sequence>
<dbReference type="KEGG" id="fsm:CCS41_04070"/>
<dbReference type="SUPFAM" id="SSF53254">
    <property type="entry name" value="Phosphoglycerate mutase-like"/>
    <property type="match status" value="1"/>
</dbReference>
<gene>
    <name evidence="5" type="ORF">CCS41_04070</name>
</gene>
<organism evidence="5 6">
    <name type="scientific">Candidatus Fukatsuia symbiotica</name>
    <dbReference type="NCBI Taxonomy" id="1878942"/>
    <lineage>
        <taxon>Bacteria</taxon>
        <taxon>Pseudomonadati</taxon>
        <taxon>Pseudomonadota</taxon>
        <taxon>Gammaproteobacteria</taxon>
        <taxon>Enterobacterales</taxon>
        <taxon>Yersiniaceae</taxon>
        <taxon>Candidatus Fukatsuia</taxon>
    </lineage>
</organism>
<evidence type="ECO:0000256" key="2">
    <source>
        <dbReference type="ARBA" id="ARBA00023235"/>
    </source>
</evidence>
<dbReference type="InterPro" id="IPR050275">
    <property type="entry name" value="PGM_Phosphatase"/>
</dbReference>
<dbReference type="AlphaFoldDB" id="A0A2U8I3W9"/>
<evidence type="ECO:0000313" key="5">
    <source>
        <dbReference type="EMBL" id="AWK13836.1"/>
    </source>
</evidence>
<dbReference type="STRING" id="1878942.GCA_900128755_00613"/>
<reference evidence="5 6" key="1">
    <citation type="submission" date="2017-05" db="EMBL/GenBank/DDBJ databases">
        <title>Genome sequence of Candidatus Fukatsuia symbiotica and Candidatus Hamiltonella defensa from Acyrthosiphon pisum strain 5D.</title>
        <authorList>
            <person name="Patel V.A."/>
            <person name="Chevignon G."/>
            <person name="Russell J.A."/>
            <person name="Oliver K.M."/>
        </authorList>
    </citation>
    <scope>NUCLEOTIDE SEQUENCE [LARGE SCALE GENOMIC DNA]</scope>
    <source>
        <strain evidence="5 6">5D</strain>
    </source>
</reference>
<keyword evidence="6" id="KW-1185">Reference proteome</keyword>
<dbReference type="PANTHER" id="PTHR48100">
    <property type="entry name" value="BROAD-SPECIFICITY PHOSPHATASE YOR283W-RELATED"/>
    <property type="match status" value="1"/>
</dbReference>
<keyword evidence="1" id="KW-0324">Glycolysis</keyword>
<feature type="binding site" evidence="4">
    <location>
        <position position="58"/>
    </location>
    <ligand>
        <name>substrate</name>
    </ligand>
</feature>